<evidence type="ECO:0000313" key="10">
    <source>
        <dbReference type="EMBL" id="KAK6188536.1"/>
    </source>
</evidence>
<keyword evidence="6" id="KW-0482">Metalloprotease</keyword>
<dbReference type="PRINTS" id="PR00786">
    <property type="entry name" value="NEPRILYSIN"/>
</dbReference>
<dbReference type="InterPro" id="IPR008753">
    <property type="entry name" value="Peptidase_M13_N"/>
</dbReference>
<reference evidence="10 11" key="1">
    <citation type="submission" date="2024-01" db="EMBL/GenBank/DDBJ databases">
        <title>The genome of the rayed Mediterranean limpet Patella caerulea (Linnaeus, 1758).</title>
        <authorList>
            <person name="Anh-Thu Weber A."/>
            <person name="Halstead-Nussloch G."/>
        </authorList>
    </citation>
    <scope>NUCLEOTIDE SEQUENCE [LARGE SCALE GENOMIC DNA]</scope>
    <source>
        <strain evidence="10">AATW-2023a</strain>
        <tissue evidence="10">Whole specimen</tissue>
    </source>
</reference>
<dbReference type="GO" id="GO:0004222">
    <property type="term" value="F:metalloendopeptidase activity"/>
    <property type="evidence" value="ECO:0007669"/>
    <property type="project" value="InterPro"/>
</dbReference>
<comment type="caution">
    <text evidence="10">The sequence shown here is derived from an EMBL/GenBank/DDBJ whole genome shotgun (WGS) entry which is preliminary data.</text>
</comment>
<dbReference type="PROSITE" id="PS51885">
    <property type="entry name" value="NEPRILYSIN"/>
    <property type="match status" value="1"/>
</dbReference>
<protein>
    <recommendedName>
        <fullName evidence="12">Neprilysin</fullName>
    </recommendedName>
</protein>
<dbReference type="AlphaFoldDB" id="A0AAN8KCG9"/>
<dbReference type="Pfam" id="PF05649">
    <property type="entry name" value="Peptidase_M13_N"/>
    <property type="match status" value="1"/>
</dbReference>
<dbReference type="Pfam" id="PF01431">
    <property type="entry name" value="Peptidase_M13"/>
    <property type="match status" value="1"/>
</dbReference>
<dbReference type="InterPro" id="IPR018497">
    <property type="entry name" value="Peptidase_M13_C"/>
</dbReference>
<dbReference type="Gene3D" id="3.40.390.10">
    <property type="entry name" value="Collagenase (Catalytic Domain)"/>
    <property type="match status" value="1"/>
</dbReference>
<evidence type="ECO:0000256" key="4">
    <source>
        <dbReference type="ARBA" id="ARBA00022801"/>
    </source>
</evidence>
<dbReference type="CDD" id="cd08662">
    <property type="entry name" value="M13"/>
    <property type="match status" value="1"/>
</dbReference>
<keyword evidence="5" id="KW-0862">Zinc</keyword>
<organism evidence="10 11">
    <name type="scientific">Patella caerulea</name>
    <name type="common">Rayed Mediterranean limpet</name>
    <dbReference type="NCBI Taxonomy" id="87958"/>
    <lineage>
        <taxon>Eukaryota</taxon>
        <taxon>Metazoa</taxon>
        <taxon>Spiralia</taxon>
        <taxon>Lophotrochozoa</taxon>
        <taxon>Mollusca</taxon>
        <taxon>Gastropoda</taxon>
        <taxon>Patellogastropoda</taxon>
        <taxon>Patelloidea</taxon>
        <taxon>Patellidae</taxon>
        <taxon>Patella</taxon>
    </lineage>
</organism>
<keyword evidence="7" id="KW-0812">Transmembrane</keyword>
<evidence type="ECO:0000256" key="6">
    <source>
        <dbReference type="ARBA" id="ARBA00023049"/>
    </source>
</evidence>
<dbReference type="Proteomes" id="UP001347796">
    <property type="component" value="Unassembled WGS sequence"/>
</dbReference>
<dbReference type="SUPFAM" id="SSF55486">
    <property type="entry name" value="Metalloproteases ('zincins'), catalytic domain"/>
    <property type="match status" value="1"/>
</dbReference>
<name>A0AAN8KCG9_PATCE</name>
<evidence type="ECO:0000259" key="9">
    <source>
        <dbReference type="Pfam" id="PF05649"/>
    </source>
</evidence>
<dbReference type="GO" id="GO:0005886">
    <property type="term" value="C:plasma membrane"/>
    <property type="evidence" value="ECO:0007669"/>
    <property type="project" value="TreeGrafter"/>
</dbReference>
<evidence type="ECO:0000256" key="7">
    <source>
        <dbReference type="SAM" id="Phobius"/>
    </source>
</evidence>
<keyword evidence="2" id="KW-0645">Protease</keyword>
<evidence type="ECO:0000256" key="3">
    <source>
        <dbReference type="ARBA" id="ARBA00022723"/>
    </source>
</evidence>
<feature type="domain" description="Peptidase M13 N-terminal" evidence="9">
    <location>
        <begin position="109"/>
        <end position="498"/>
    </location>
</feature>
<accession>A0AAN8KCG9</accession>
<dbReference type="InterPro" id="IPR024079">
    <property type="entry name" value="MetalloPept_cat_dom_sf"/>
</dbReference>
<evidence type="ECO:0008006" key="12">
    <source>
        <dbReference type="Google" id="ProtNLM"/>
    </source>
</evidence>
<proteinExistence type="predicted"/>
<dbReference type="GO" id="GO:0016485">
    <property type="term" value="P:protein processing"/>
    <property type="evidence" value="ECO:0007669"/>
    <property type="project" value="TreeGrafter"/>
</dbReference>
<evidence type="ECO:0000256" key="2">
    <source>
        <dbReference type="ARBA" id="ARBA00022670"/>
    </source>
</evidence>
<sequence>MASKYSAENGGSVTGSKNILVASPETIRFEEGGWCSRRSTLEKWLMCIIFLACAAITGLVIAFVLNTKPQSTSTSPSSASSASDGVCLTPDCIRVATRIVDAIDSTIKPCDDFYTYACGNWKRKHVIPEDKSSYGSFTLVSEDVQIILKNLLETPIDPSDLESLQKAKILYASCLNETRLEEYGIQPLLDFLPRVGAWPVISSNWSDNGYSLEDLLIKLAKYNNFPVIDMGVYADQKKSDENILYLDQPGFGMPGQKYYLKGRNDTMVKAYEDLATKVAVLLGANETTAKQDMMDMVDFEWKLANISVPSEQRRDSEKLYNKMTIADFMNNYTDFNWLSYIQGIMSAPTIDINITLDEPVINYSPPYFDKLFAVLAETSPRTVTNYVIWRIVKNRITSITKQFRDLLLQYGKVLSGTSSVPARWKTCVSYAGRSLGKAVGRGFIKQAFDEEAKADMLMMISNLQKSFNNLLQTNDWMDEITRTSAKEKSDVIGNKIGYEERILNDTYLNNLYENYTYKEEEYFWNIVGNIQESSAYNKRQLRLPVDKTKWHISPSTVNAYYSGTNNEIVFPAGILQPPFYHKNFPQSINYGGIGVVIGHEITHGFDDQGRQYDKSGNLRQWWTDDVITKFKSKAQCVIDQYGGFTVPEAGIQINGINTQGENIADNGGLKQSFQAYRNWVKQRGKEEMVLPGLDFTPNQLFFINFAQIWCSNMRKESAINRVLTGVHSPNRFRVIGTLRNSAEFAEAFSCPASSFMNPDKKCKVW</sequence>
<feature type="domain" description="Peptidase M13 C-terminal" evidence="8">
    <location>
        <begin position="558"/>
        <end position="764"/>
    </location>
</feature>
<evidence type="ECO:0000313" key="11">
    <source>
        <dbReference type="Proteomes" id="UP001347796"/>
    </source>
</evidence>
<dbReference type="PANTHER" id="PTHR11733:SF133">
    <property type="entry name" value="PHOSPHATE-REGULATING NEUTRAL ENDOPEPTIDASE PHEX"/>
    <property type="match status" value="1"/>
</dbReference>
<keyword evidence="7" id="KW-1133">Transmembrane helix</keyword>
<gene>
    <name evidence="10" type="ORF">SNE40_004694</name>
</gene>
<evidence type="ECO:0000259" key="8">
    <source>
        <dbReference type="Pfam" id="PF01431"/>
    </source>
</evidence>
<keyword evidence="4" id="KW-0378">Hydrolase</keyword>
<dbReference type="InterPro" id="IPR042089">
    <property type="entry name" value="Peptidase_M13_dom_2"/>
</dbReference>
<evidence type="ECO:0000256" key="1">
    <source>
        <dbReference type="ARBA" id="ARBA00001947"/>
    </source>
</evidence>
<keyword evidence="11" id="KW-1185">Reference proteome</keyword>
<keyword evidence="7" id="KW-0472">Membrane</keyword>
<dbReference type="GO" id="GO:0046872">
    <property type="term" value="F:metal ion binding"/>
    <property type="evidence" value="ECO:0007669"/>
    <property type="project" value="UniProtKB-KW"/>
</dbReference>
<dbReference type="Gene3D" id="1.10.1380.10">
    <property type="entry name" value="Neutral endopeptidase , domain2"/>
    <property type="match status" value="1"/>
</dbReference>
<evidence type="ECO:0000256" key="5">
    <source>
        <dbReference type="ARBA" id="ARBA00022833"/>
    </source>
</evidence>
<dbReference type="EMBL" id="JAZGQO010000003">
    <property type="protein sequence ID" value="KAK6188536.1"/>
    <property type="molecule type" value="Genomic_DNA"/>
</dbReference>
<comment type="cofactor">
    <cofactor evidence="1">
        <name>Zn(2+)</name>
        <dbReference type="ChEBI" id="CHEBI:29105"/>
    </cofactor>
</comment>
<feature type="transmembrane region" description="Helical" evidence="7">
    <location>
        <begin position="44"/>
        <end position="65"/>
    </location>
</feature>
<keyword evidence="3" id="KW-0479">Metal-binding</keyword>
<dbReference type="InterPro" id="IPR000718">
    <property type="entry name" value="Peptidase_M13"/>
</dbReference>
<dbReference type="PANTHER" id="PTHR11733">
    <property type="entry name" value="ZINC METALLOPROTEASE FAMILY M13 NEPRILYSIN-RELATED"/>
    <property type="match status" value="1"/>
</dbReference>